<reference evidence="1" key="2">
    <citation type="submission" date="2021-04" db="EMBL/GenBank/DDBJ databases">
        <authorList>
            <person name="Podell S."/>
        </authorList>
    </citation>
    <scope>NUCLEOTIDE SEQUENCE</scope>
    <source>
        <strain evidence="1">Hildebrandi</strain>
    </source>
</reference>
<dbReference type="AlphaFoldDB" id="A0A9K3LMD9"/>
<reference evidence="1" key="1">
    <citation type="journal article" date="2021" name="Sci. Rep.">
        <title>Diploid genomic architecture of Nitzschia inconspicua, an elite biomass production diatom.</title>
        <authorList>
            <person name="Oliver A."/>
            <person name="Podell S."/>
            <person name="Pinowska A."/>
            <person name="Traller J.C."/>
            <person name="Smith S.R."/>
            <person name="McClure R."/>
            <person name="Beliaev A."/>
            <person name="Bohutskyi P."/>
            <person name="Hill E.A."/>
            <person name="Rabines A."/>
            <person name="Zheng H."/>
            <person name="Allen L.Z."/>
            <person name="Kuo A."/>
            <person name="Grigoriev I.V."/>
            <person name="Allen A.E."/>
            <person name="Hazlebeck D."/>
            <person name="Allen E.E."/>
        </authorList>
    </citation>
    <scope>NUCLEOTIDE SEQUENCE</scope>
    <source>
        <strain evidence="1">Hildebrandi</strain>
    </source>
</reference>
<proteinExistence type="predicted"/>
<name>A0A9K3LMD9_9STRA</name>
<dbReference type="PANTHER" id="PTHR36847">
    <property type="entry name" value="AMIDOLIGASE ENZYME"/>
    <property type="match status" value="1"/>
</dbReference>
<keyword evidence="2" id="KW-1185">Reference proteome</keyword>
<organism evidence="1 2">
    <name type="scientific">Nitzschia inconspicua</name>
    <dbReference type="NCBI Taxonomy" id="303405"/>
    <lineage>
        <taxon>Eukaryota</taxon>
        <taxon>Sar</taxon>
        <taxon>Stramenopiles</taxon>
        <taxon>Ochrophyta</taxon>
        <taxon>Bacillariophyta</taxon>
        <taxon>Bacillariophyceae</taxon>
        <taxon>Bacillariophycidae</taxon>
        <taxon>Bacillariales</taxon>
        <taxon>Bacillariaceae</taxon>
        <taxon>Nitzschia</taxon>
    </lineage>
</organism>
<comment type="caution">
    <text evidence="1">The sequence shown here is derived from an EMBL/GenBank/DDBJ whole genome shotgun (WGS) entry which is preliminary data.</text>
</comment>
<sequence length="433" mass="49555">MTRQKVRYAVGNKYRKVPYKLAQTTKTGNKKKIHDWRLYVEVFGANKRKVKNVSFNFGGFLYPSSTDCCLPVPIRKPNGGLSWSFSSQRKSYAPVNADVCILFADGSKITIPHRVACRPGGSRSAVQTFAPFVKIPSEQCYGIELELTTMTDTVRLWELVHGNDANEIFRGWKIKPDNSIACSISQPDCNTFELVSPKLSGENGLCQIRSVLNALRQNNIDIKVNKSMGFHVHVEVAKLTQDQLNKICQNFVKYEDVFDSFLPSSRRSGSKESDRYFKSNRDHIGYLSNRERLQALEQCHDILSLASLMNPGRDRYFKLNLQNLVTKRQPTLEFRQHSATANFSKVANWIRLCVLLVRSSANSPPPKPFSMDRSLEFQTYCLFKDVVKDLALKDYYLQRQQEIHKESRCSCDGCHDGDYCNQTVLKNMRRNKS</sequence>
<dbReference type="PANTHER" id="PTHR36847:SF1">
    <property type="entry name" value="AMIDOLIGASE ENZYME"/>
    <property type="match status" value="1"/>
</dbReference>
<dbReference type="Proteomes" id="UP000693970">
    <property type="component" value="Unassembled WGS sequence"/>
</dbReference>
<dbReference type="OrthoDB" id="43412at2759"/>
<evidence type="ECO:0000313" key="1">
    <source>
        <dbReference type="EMBL" id="KAG7363136.1"/>
    </source>
</evidence>
<accession>A0A9K3LMD9</accession>
<dbReference type="EMBL" id="JAGRRH010000010">
    <property type="protein sequence ID" value="KAG7363136.1"/>
    <property type="molecule type" value="Genomic_DNA"/>
</dbReference>
<protein>
    <submittedName>
        <fullName evidence="1">Amidoligase enzyme</fullName>
    </submittedName>
</protein>
<dbReference type="Pfam" id="PF12224">
    <property type="entry name" value="Amidoligase_2"/>
    <property type="match status" value="1"/>
</dbReference>
<evidence type="ECO:0000313" key="2">
    <source>
        <dbReference type="Proteomes" id="UP000693970"/>
    </source>
</evidence>
<gene>
    <name evidence="1" type="ORF">IV203_026496</name>
</gene>
<dbReference type="InterPro" id="IPR022025">
    <property type="entry name" value="Amidoligase_2"/>
</dbReference>